<evidence type="ECO:0000259" key="3">
    <source>
        <dbReference type="PROSITE" id="PS50158"/>
    </source>
</evidence>
<feature type="compositionally biased region" description="Polar residues" evidence="2">
    <location>
        <begin position="335"/>
        <end position="347"/>
    </location>
</feature>
<feature type="compositionally biased region" description="Polar residues" evidence="2">
    <location>
        <begin position="233"/>
        <end position="264"/>
    </location>
</feature>
<feature type="domain" description="CCHC-type" evidence="3">
    <location>
        <begin position="140"/>
        <end position="156"/>
    </location>
</feature>
<dbReference type="AlphaFoldDB" id="A0AAN7ZIZ1"/>
<reference evidence="4 5" key="1">
    <citation type="journal article" date="2024" name="Insects">
        <title>An Improved Chromosome-Level Genome Assembly of the Firefly Pyrocoelia pectoralis.</title>
        <authorList>
            <person name="Fu X."/>
            <person name="Meyer-Rochow V.B."/>
            <person name="Ballantyne L."/>
            <person name="Zhu X."/>
        </authorList>
    </citation>
    <scope>NUCLEOTIDE SEQUENCE [LARGE SCALE GENOMIC DNA]</scope>
    <source>
        <strain evidence="4">XCY_ONT2</strain>
    </source>
</reference>
<dbReference type="GO" id="GO:0008270">
    <property type="term" value="F:zinc ion binding"/>
    <property type="evidence" value="ECO:0007669"/>
    <property type="project" value="UniProtKB-KW"/>
</dbReference>
<gene>
    <name evidence="4" type="ORF">RI129_004081</name>
</gene>
<evidence type="ECO:0000256" key="1">
    <source>
        <dbReference type="PROSITE-ProRule" id="PRU00047"/>
    </source>
</evidence>
<feature type="region of interest" description="Disordered" evidence="2">
    <location>
        <begin position="232"/>
        <end position="264"/>
    </location>
</feature>
<proteinExistence type="predicted"/>
<organism evidence="4 5">
    <name type="scientific">Pyrocoelia pectoralis</name>
    <dbReference type="NCBI Taxonomy" id="417401"/>
    <lineage>
        <taxon>Eukaryota</taxon>
        <taxon>Metazoa</taxon>
        <taxon>Ecdysozoa</taxon>
        <taxon>Arthropoda</taxon>
        <taxon>Hexapoda</taxon>
        <taxon>Insecta</taxon>
        <taxon>Pterygota</taxon>
        <taxon>Neoptera</taxon>
        <taxon>Endopterygota</taxon>
        <taxon>Coleoptera</taxon>
        <taxon>Polyphaga</taxon>
        <taxon>Elateriformia</taxon>
        <taxon>Elateroidea</taxon>
        <taxon>Lampyridae</taxon>
        <taxon>Lampyrinae</taxon>
        <taxon>Pyrocoelia</taxon>
    </lineage>
</organism>
<name>A0AAN7ZIZ1_9COLE</name>
<keyword evidence="1" id="KW-0479">Metal-binding</keyword>
<feature type="region of interest" description="Disordered" evidence="2">
    <location>
        <begin position="295"/>
        <end position="354"/>
    </location>
</feature>
<dbReference type="EMBL" id="JAVRBK010000003">
    <property type="protein sequence ID" value="KAK5645617.1"/>
    <property type="molecule type" value="Genomic_DNA"/>
</dbReference>
<keyword evidence="1" id="KW-0863">Zinc-finger</keyword>
<keyword evidence="1" id="KW-0862">Zinc</keyword>
<evidence type="ECO:0000256" key="2">
    <source>
        <dbReference type="SAM" id="MobiDB-lite"/>
    </source>
</evidence>
<evidence type="ECO:0000313" key="4">
    <source>
        <dbReference type="EMBL" id="KAK5645617.1"/>
    </source>
</evidence>
<sequence length="354" mass="39732">MSPFAIQKQIFECIGTNVEIRRMGAGVLSVKIETKEQLEKLKTLGTIQAKKAEVTPNDRLNKSVGIITCVDLLPCTMDELVQELKNQGVIEAYRITRKVEGIITNTPTVKLIFNKNKLPNEIKAAYINVKVRPYIPLPTKCFNCQQLGHPAKYCRNKQMCECGKSFHEKDEPCLDPPKCTNCEGTHTSRFPNCPAYIKEKVVMEVKAKNNLTYREAKSIVYGRSFVTKDETFAQRTSKNNGKNTVNTAETGRNNGNTPNESGTTQTLINRSDLEMPPPTNEILKPQFTRTLSNWTMEPSASEVSESSTKDIDESDQELSNQSAKRKKGWPVGVPRSSQRKNPNVTTSKSKKQKV</sequence>
<comment type="caution">
    <text evidence="4">The sequence shown here is derived from an EMBL/GenBank/DDBJ whole genome shotgun (WGS) entry which is preliminary data.</text>
</comment>
<dbReference type="GO" id="GO:0003676">
    <property type="term" value="F:nucleic acid binding"/>
    <property type="evidence" value="ECO:0007669"/>
    <property type="project" value="InterPro"/>
</dbReference>
<dbReference type="PROSITE" id="PS50158">
    <property type="entry name" value="ZF_CCHC"/>
    <property type="match status" value="1"/>
</dbReference>
<dbReference type="Proteomes" id="UP001329430">
    <property type="component" value="Chromosome 3"/>
</dbReference>
<feature type="compositionally biased region" description="Polar residues" evidence="2">
    <location>
        <begin position="295"/>
        <end position="306"/>
    </location>
</feature>
<keyword evidence="5" id="KW-1185">Reference proteome</keyword>
<evidence type="ECO:0000313" key="5">
    <source>
        <dbReference type="Proteomes" id="UP001329430"/>
    </source>
</evidence>
<accession>A0AAN7ZIZ1</accession>
<dbReference type="InterPro" id="IPR001878">
    <property type="entry name" value="Znf_CCHC"/>
</dbReference>
<protein>
    <recommendedName>
        <fullName evidence="3">CCHC-type domain-containing protein</fullName>
    </recommendedName>
</protein>